<evidence type="ECO:0000256" key="2">
    <source>
        <dbReference type="ARBA" id="ARBA00023315"/>
    </source>
</evidence>
<dbReference type="AlphaFoldDB" id="A0A4R4EAS3"/>
<proteinExistence type="predicted"/>
<dbReference type="InterPro" id="IPR045047">
    <property type="entry name" value="Ard1-like"/>
</dbReference>
<dbReference type="PROSITE" id="PS51186">
    <property type="entry name" value="GNAT"/>
    <property type="match status" value="1"/>
</dbReference>
<dbReference type="CDD" id="cd04301">
    <property type="entry name" value="NAT_SF"/>
    <property type="match status" value="1"/>
</dbReference>
<dbReference type="Proteomes" id="UP000295418">
    <property type="component" value="Unassembled WGS sequence"/>
</dbReference>
<dbReference type="PANTHER" id="PTHR23091">
    <property type="entry name" value="N-TERMINAL ACETYLTRANSFERASE"/>
    <property type="match status" value="1"/>
</dbReference>
<evidence type="ECO:0000259" key="3">
    <source>
        <dbReference type="PROSITE" id="PS51186"/>
    </source>
</evidence>
<dbReference type="NCBIfam" id="TIGR01575">
    <property type="entry name" value="rimI"/>
    <property type="match status" value="1"/>
</dbReference>
<dbReference type="InterPro" id="IPR016181">
    <property type="entry name" value="Acyl_CoA_acyltransferase"/>
</dbReference>
<dbReference type="InterPro" id="IPR006464">
    <property type="entry name" value="AcTrfase_RimI/Ard1"/>
</dbReference>
<organism evidence="4 5">
    <name type="scientific">Paenibacillus albiflavus</name>
    <dbReference type="NCBI Taxonomy" id="2545760"/>
    <lineage>
        <taxon>Bacteria</taxon>
        <taxon>Bacillati</taxon>
        <taxon>Bacillota</taxon>
        <taxon>Bacilli</taxon>
        <taxon>Bacillales</taxon>
        <taxon>Paenibacillaceae</taxon>
        <taxon>Paenibacillus</taxon>
    </lineage>
</organism>
<accession>A0A4R4EAS3</accession>
<keyword evidence="5" id="KW-1185">Reference proteome</keyword>
<dbReference type="GO" id="GO:0004596">
    <property type="term" value="F:protein-N-terminal amino-acid acetyltransferase activity"/>
    <property type="evidence" value="ECO:0007669"/>
    <property type="project" value="InterPro"/>
</dbReference>
<dbReference type="Pfam" id="PF00583">
    <property type="entry name" value="Acetyltransf_1"/>
    <property type="match status" value="1"/>
</dbReference>
<dbReference type="GO" id="GO:0031415">
    <property type="term" value="C:NatA complex"/>
    <property type="evidence" value="ECO:0007669"/>
    <property type="project" value="InterPro"/>
</dbReference>
<name>A0A4R4EAS3_9BACL</name>
<reference evidence="4 5" key="1">
    <citation type="submission" date="2019-03" db="EMBL/GenBank/DDBJ databases">
        <authorList>
            <person name="Kim M.K.M."/>
        </authorList>
    </citation>
    <scope>NUCLEOTIDE SEQUENCE [LARGE SCALE GENOMIC DNA]</scope>
    <source>
        <strain evidence="4 5">18JY21-1</strain>
    </source>
</reference>
<evidence type="ECO:0000313" key="5">
    <source>
        <dbReference type="Proteomes" id="UP000295418"/>
    </source>
</evidence>
<evidence type="ECO:0000313" key="4">
    <source>
        <dbReference type="EMBL" id="TCZ76387.1"/>
    </source>
</evidence>
<dbReference type="PANTHER" id="PTHR23091:SF4">
    <property type="entry name" value="N-TERMINAL AMINO-ACID N(ALPHA)-ACETYLTRANSFERASE NATA"/>
    <property type="match status" value="1"/>
</dbReference>
<evidence type="ECO:0000256" key="1">
    <source>
        <dbReference type="ARBA" id="ARBA00022679"/>
    </source>
</evidence>
<comment type="caution">
    <text evidence="4">The sequence shown here is derived from an EMBL/GenBank/DDBJ whole genome shotgun (WGS) entry which is preliminary data.</text>
</comment>
<dbReference type="RefSeq" id="WP_132418753.1">
    <property type="nucleotide sequence ID" value="NZ_SKFG01000013.1"/>
</dbReference>
<sequence length="167" mass="19128">MEQQSPKMVSSDGNRSLEFRLMTIEDIPHIVNIERESFTTPWSATAFMNELTNNHFAKYMVMECDNEIAGYGGMWIIMDEAHVTNIAITGKFRGKKLGTRLLSEMQRTAAFLGAIRMTLEVRKSNDIAQNLYKKLGFSIVGVRPKYYTDNNEDALIMWADLPKYTDD</sequence>
<keyword evidence="1 4" id="KW-0808">Transferase</keyword>
<dbReference type="OrthoDB" id="9794566at2"/>
<feature type="domain" description="N-acetyltransferase" evidence="3">
    <location>
        <begin position="17"/>
        <end position="162"/>
    </location>
</feature>
<dbReference type="EMBL" id="SKFG01000013">
    <property type="protein sequence ID" value="TCZ76387.1"/>
    <property type="molecule type" value="Genomic_DNA"/>
</dbReference>
<dbReference type="SUPFAM" id="SSF55729">
    <property type="entry name" value="Acyl-CoA N-acyltransferases (Nat)"/>
    <property type="match status" value="1"/>
</dbReference>
<dbReference type="Gene3D" id="3.40.630.30">
    <property type="match status" value="1"/>
</dbReference>
<gene>
    <name evidence="4" type="primary">rimI</name>
    <name evidence="4" type="ORF">E0485_14415</name>
</gene>
<keyword evidence="2" id="KW-0012">Acyltransferase</keyword>
<protein>
    <submittedName>
        <fullName evidence="4">Ribosomal-protein-alanine N-acetyltransferase</fullName>
    </submittedName>
</protein>
<dbReference type="InterPro" id="IPR000182">
    <property type="entry name" value="GNAT_dom"/>
</dbReference>